<feature type="region of interest" description="Disordered" evidence="1">
    <location>
        <begin position="51"/>
        <end position="125"/>
    </location>
</feature>
<proteinExistence type="predicted"/>
<organism evidence="2 3">
    <name type="scientific">Phanerochaete sordida</name>
    <dbReference type="NCBI Taxonomy" id="48140"/>
    <lineage>
        <taxon>Eukaryota</taxon>
        <taxon>Fungi</taxon>
        <taxon>Dikarya</taxon>
        <taxon>Basidiomycota</taxon>
        <taxon>Agaricomycotina</taxon>
        <taxon>Agaricomycetes</taxon>
        <taxon>Polyporales</taxon>
        <taxon>Phanerochaetaceae</taxon>
        <taxon>Phanerochaete</taxon>
    </lineage>
</organism>
<dbReference type="EMBL" id="BPQB01000175">
    <property type="protein sequence ID" value="GJF00633.1"/>
    <property type="molecule type" value="Genomic_DNA"/>
</dbReference>
<dbReference type="AlphaFoldDB" id="A0A9P3LPE0"/>
<dbReference type="InterPro" id="IPR041078">
    <property type="entry name" value="Plavaka"/>
</dbReference>
<dbReference type="Pfam" id="PF18759">
    <property type="entry name" value="Plavaka"/>
    <property type="match status" value="1"/>
</dbReference>
<comment type="caution">
    <text evidence="2">The sequence shown here is derived from an EMBL/GenBank/DDBJ whole genome shotgun (WGS) entry which is preliminary data.</text>
</comment>
<feature type="region of interest" description="Disordered" evidence="1">
    <location>
        <begin position="138"/>
        <end position="175"/>
    </location>
</feature>
<keyword evidence="3" id="KW-1185">Reference proteome</keyword>
<name>A0A9P3LPE0_9APHY</name>
<feature type="compositionally biased region" description="Basic and acidic residues" evidence="1">
    <location>
        <begin position="95"/>
        <end position="104"/>
    </location>
</feature>
<dbReference type="OrthoDB" id="2795925at2759"/>
<reference evidence="2 3" key="1">
    <citation type="submission" date="2021-08" db="EMBL/GenBank/DDBJ databases">
        <title>Draft Genome Sequence of Phanerochaete sordida strain YK-624.</title>
        <authorList>
            <person name="Mori T."/>
            <person name="Dohra H."/>
            <person name="Suzuki T."/>
            <person name="Kawagishi H."/>
            <person name="Hirai H."/>
        </authorList>
    </citation>
    <scope>NUCLEOTIDE SEQUENCE [LARGE SCALE GENOMIC DNA]</scope>
    <source>
        <strain evidence="2 3">YK-624</strain>
    </source>
</reference>
<dbReference type="Proteomes" id="UP000703269">
    <property type="component" value="Unassembled WGS sequence"/>
</dbReference>
<gene>
    <name evidence="2" type="ORF">PsYK624_169270</name>
</gene>
<protein>
    <submittedName>
        <fullName evidence="2">Uncharacterized protein</fullName>
    </submittedName>
</protein>
<evidence type="ECO:0000256" key="1">
    <source>
        <dbReference type="SAM" id="MobiDB-lite"/>
    </source>
</evidence>
<evidence type="ECO:0000313" key="2">
    <source>
        <dbReference type="EMBL" id="GJF00633.1"/>
    </source>
</evidence>
<sequence>MGGRGHHKKDGPRTCRSCDKVFDTARGFPQHEKACSKAKALAEQSQKAYLEIQQEQSGQEGRKRKKRRLRRSLDEPAGMQHSTAPPFAEGSSGENLHDPLDYADHQASPSGGADAAGTGSTRGKAIPNAQLNVRSNNLFSSAASPPPHNSAESTAPTPRREPEPLPAGQSPNINDVKVEYHPQSGRESCTYSFYNYANDQQSVVLEEGDPWKPFSSRDDYEFANIVLQAGMKQEQVDCLFDIIRRKCKNESDLTFGSYKDVEAAWNQAGSQYPGFKKDEVTVEYLKTDLTYEVLYRDTQELVKLMLEDPKLSPHFKWDARRTYKWDGQQWEQFWEPEPTSGSYMWDVQSQTPEGGTPLGIYLYADKNKLSSFGTQKGYPVIMRITNLDADVRHGPGLGGGHVVGFLPDVGDPAEHSGKTSWANHKRAVWHAAMEKIIKPLLPEDYDVDCGMTVKCGDHKTRCFYTFMNIFAGDYEEQ</sequence>
<accession>A0A9P3LPE0</accession>
<feature type="compositionally biased region" description="Low complexity" evidence="1">
    <location>
        <begin position="107"/>
        <end position="119"/>
    </location>
</feature>
<evidence type="ECO:0000313" key="3">
    <source>
        <dbReference type="Proteomes" id="UP000703269"/>
    </source>
</evidence>